<sequence>MTANRPRSAQGCMHEGNDFLVEDLLALKQRVRESSHLASNYGRAIASVRAHPTPLRSAREAKQLKNIGNYLANKIHSILIKRGLLPVEQAVASNAPLPTAVAHVEAEISTHKSALGTPERPIREYIPAYRKQPWYVLLALQEAQAVDKDTAISSDSLLQRMLATGYQGNRSKLRTCLASLNGTHEVIKRSDIGYYYLTDNGQRSAELCPGSLTGLSSQHTATPAADTLCFTSDNISRQQTLAREAFRRSSLSPNSTYIEVEDSDSDAEGVSEEVPEPEPERVNRSCIIPEDFIHETDSWELVLLLDHREIIERRNPRILERKLLEQNVNCEVRALGVGDVQWIARRHRIGEETQEFMMNVIVERKEVHDLSGSIVDRRFFEQKLRLATVRENCGDVRVIYLVEGSLSQITTVCTSGLDTAMGRTQVQNNFFVQQCQNADETVTFLARVYARLLAKFPPNPRIVKPACSHLLSQGRYNADDFARTFCLPPQTFIPFNSRFRKKPQLTVREIFQQMLLQVPGLSAAKTVGLSAKYQNFRELESALRKRGRNSEVEHVRCGKNQRRLGSKAHRYLCELLTASEYTDNK</sequence>
<dbReference type="GO" id="GO:0000727">
    <property type="term" value="P:double-strand break repair via break-induced replication"/>
    <property type="evidence" value="ECO:0007669"/>
    <property type="project" value="UniProtKB-UniRule"/>
</dbReference>
<dbReference type="Gene3D" id="1.10.150.670">
    <property type="entry name" value="Crossover junction endonuclease EME1, DNA-binding domain"/>
    <property type="match status" value="1"/>
</dbReference>
<evidence type="ECO:0000256" key="13">
    <source>
        <dbReference type="RuleBase" id="RU369042"/>
    </source>
</evidence>
<dbReference type="Pfam" id="PF14716">
    <property type="entry name" value="HHH_8"/>
    <property type="match status" value="1"/>
</dbReference>
<dbReference type="GO" id="GO:0008821">
    <property type="term" value="F:crossover junction DNA endonuclease activity"/>
    <property type="evidence" value="ECO:0007669"/>
    <property type="project" value="UniProtKB-UniRule"/>
</dbReference>
<keyword evidence="7 13" id="KW-0227">DNA damage</keyword>
<evidence type="ECO:0000256" key="10">
    <source>
        <dbReference type="ARBA" id="ARBA00023172"/>
    </source>
</evidence>
<feature type="domain" description="ERCC4" evidence="15">
    <location>
        <begin position="302"/>
        <end position="406"/>
    </location>
</feature>
<comment type="caution">
    <text evidence="16">The sequence shown here is derived from an EMBL/GenBank/DDBJ whole genome shotgun (WGS) entry which is preliminary data.</text>
</comment>
<dbReference type="GO" id="GO:0048257">
    <property type="term" value="F:3'-flap endonuclease activity"/>
    <property type="evidence" value="ECO:0007669"/>
    <property type="project" value="TreeGrafter"/>
</dbReference>
<dbReference type="Pfam" id="PF02732">
    <property type="entry name" value="ERCC4"/>
    <property type="match status" value="1"/>
</dbReference>
<dbReference type="AlphaFoldDB" id="A0A3M6VEL8"/>
<keyword evidence="17" id="KW-1185">Reference proteome</keyword>
<name>A0A3M6VEL8_9STRA</name>
<keyword evidence="6 13" id="KW-0255">Endonuclease</keyword>
<keyword evidence="4 13" id="KW-0540">Nuclease</keyword>
<evidence type="ECO:0000256" key="6">
    <source>
        <dbReference type="ARBA" id="ARBA00022759"/>
    </source>
</evidence>
<dbReference type="SUPFAM" id="SSF52980">
    <property type="entry name" value="Restriction endonuclease-like"/>
    <property type="match status" value="1"/>
</dbReference>
<dbReference type="GO" id="GO:0046872">
    <property type="term" value="F:metal ion binding"/>
    <property type="evidence" value="ECO:0007669"/>
    <property type="project" value="UniProtKB-UniRule"/>
</dbReference>
<evidence type="ECO:0000256" key="9">
    <source>
        <dbReference type="ARBA" id="ARBA00022842"/>
    </source>
</evidence>
<evidence type="ECO:0000256" key="12">
    <source>
        <dbReference type="ARBA" id="ARBA00023242"/>
    </source>
</evidence>
<evidence type="ECO:0000313" key="16">
    <source>
        <dbReference type="EMBL" id="RMX65465.1"/>
    </source>
</evidence>
<gene>
    <name evidence="16" type="ORF">DD238_005505</name>
</gene>
<proteinExistence type="inferred from homology"/>
<keyword evidence="11 13" id="KW-0234">DNA repair</keyword>
<comment type="subunit">
    <text evidence="13">Interacts with EME1.</text>
</comment>
<dbReference type="GO" id="GO:0003677">
    <property type="term" value="F:DNA binding"/>
    <property type="evidence" value="ECO:0007669"/>
    <property type="project" value="UniProtKB-UniRule"/>
</dbReference>
<dbReference type="Gene3D" id="1.10.150.110">
    <property type="entry name" value="DNA polymerase beta, N-terminal domain-like"/>
    <property type="match status" value="1"/>
</dbReference>
<evidence type="ECO:0000256" key="11">
    <source>
        <dbReference type="ARBA" id="ARBA00023204"/>
    </source>
</evidence>
<dbReference type="GO" id="GO:0048476">
    <property type="term" value="C:Holliday junction resolvase complex"/>
    <property type="evidence" value="ECO:0007669"/>
    <property type="project" value="UniProtKB-UniRule"/>
</dbReference>
<comment type="similarity">
    <text evidence="3 13">Belongs to the XPF family.</text>
</comment>
<feature type="region of interest" description="Disordered" evidence="14">
    <location>
        <begin position="257"/>
        <end position="281"/>
    </location>
</feature>
<dbReference type="VEuPathDB" id="FungiDB:DD237_005650"/>
<keyword evidence="10 13" id="KW-0233">DNA recombination</keyword>
<dbReference type="EC" id="3.1.22.-" evidence="13"/>
<evidence type="ECO:0000256" key="1">
    <source>
        <dbReference type="ARBA" id="ARBA00001946"/>
    </source>
</evidence>
<dbReference type="InterPro" id="IPR006166">
    <property type="entry name" value="ERCC4_domain"/>
</dbReference>
<dbReference type="SMART" id="SM00891">
    <property type="entry name" value="ERCC4"/>
    <property type="match status" value="1"/>
</dbReference>
<dbReference type="InterPro" id="IPR011335">
    <property type="entry name" value="Restrct_endonuc-II-like"/>
</dbReference>
<dbReference type="InterPro" id="IPR010996">
    <property type="entry name" value="HHH_MUS81"/>
</dbReference>
<evidence type="ECO:0000256" key="4">
    <source>
        <dbReference type="ARBA" id="ARBA00022722"/>
    </source>
</evidence>
<dbReference type="STRING" id="542832.A0A3M6VEL8"/>
<evidence type="ECO:0000259" key="15">
    <source>
        <dbReference type="SMART" id="SM00891"/>
    </source>
</evidence>
<dbReference type="GO" id="GO:0000712">
    <property type="term" value="P:resolution of meiotic recombination intermediates"/>
    <property type="evidence" value="ECO:0007669"/>
    <property type="project" value="TreeGrafter"/>
</dbReference>
<dbReference type="InterPro" id="IPR027421">
    <property type="entry name" value="DNA_pol_lamdba_lyase_dom_sf"/>
</dbReference>
<dbReference type="EMBL" id="QLLG01000246">
    <property type="protein sequence ID" value="RMX65465.1"/>
    <property type="molecule type" value="Genomic_DNA"/>
</dbReference>
<dbReference type="CDD" id="cd20074">
    <property type="entry name" value="XPF_nuclease_Mus81"/>
    <property type="match status" value="1"/>
</dbReference>
<comment type="subcellular location">
    <subcellularLocation>
        <location evidence="2 13">Nucleus</location>
    </subcellularLocation>
</comment>
<organism evidence="16 17">
    <name type="scientific">Peronospora effusa</name>
    <dbReference type="NCBI Taxonomy" id="542832"/>
    <lineage>
        <taxon>Eukaryota</taxon>
        <taxon>Sar</taxon>
        <taxon>Stramenopiles</taxon>
        <taxon>Oomycota</taxon>
        <taxon>Peronosporomycetes</taxon>
        <taxon>Peronosporales</taxon>
        <taxon>Peronosporaceae</taxon>
        <taxon>Peronospora</taxon>
    </lineage>
</organism>
<evidence type="ECO:0000256" key="5">
    <source>
        <dbReference type="ARBA" id="ARBA00022723"/>
    </source>
</evidence>
<evidence type="ECO:0000256" key="14">
    <source>
        <dbReference type="SAM" id="MobiDB-lite"/>
    </source>
</evidence>
<evidence type="ECO:0000313" key="17">
    <source>
        <dbReference type="Proteomes" id="UP000282087"/>
    </source>
</evidence>
<evidence type="ECO:0000256" key="3">
    <source>
        <dbReference type="ARBA" id="ARBA00010015"/>
    </source>
</evidence>
<dbReference type="GO" id="GO:0005634">
    <property type="term" value="C:nucleus"/>
    <property type="evidence" value="ECO:0007669"/>
    <property type="project" value="UniProtKB-SubCell"/>
</dbReference>
<comment type="function">
    <text evidence="13">Interacts with EME1 to form a DNA structure-specific endonuclease with substrate preference for branched DNA structures with a 5'-end at the branch nick. Typical substrates include 3'-flap structures, D-loops, replication forks and nicked Holliday junctions. May be required in mitosis for the processing of stalled or collapsed replication fork intermediates. May be required in meiosis for the repair of meiosis-specific double strand breaks subsequent to single-end invasion (SEI).</text>
</comment>
<keyword evidence="8 13" id="KW-0378">Hydrolase</keyword>
<dbReference type="OrthoDB" id="5963188at2759"/>
<dbReference type="InterPro" id="IPR042530">
    <property type="entry name" value="EME1/EME2_C"/>
</dbReference>
<comment type="cofactor">
    <cofactor evidence="1 13">
        <name>Mg(2+)</name>
        <dbReference type="ChEBI" id="CHEBI:18420"/>
    </cofactor>
</comment>
<protein>
    <recommendedName>
        <fullName evidence="13">Crossover junction endonuclease MUS81</fullName>
        <ecNumber evidence="13">3.1.22.-</ecNumber>
    </recommendedName>
</protein>
<dbReference type="GO" id="GO:0031573">
    <property type="term" value="P:mitotic intra-S DNA damage checkpoint signaling"/>
    <property type="evidence" value="ECO:0007669"/>
    <property type="project" value="TreeGrafter"/>
</dbReference>
<dbReference type="InterPro" id="IPR033309">
    <property type="entry name" value="Mus81"/>
</dbReference>
<feature type="compositionally biased region" description="Acidic residues" evidence="14">
    <location>
        <begin position="259"/>
        <end position="277"/>
    </location>
</feature>
<dbReference type="Gene3D" id="3.40.50.10130">
    <property type="match status" value="1"/>
</dbReference>
<dbReference type="InterPro" id="IPR047416">
    <property type="entry name" value="XPF_nuclease_Mus81"/>
</dbReference>
<keyword evidence="9 13" id="KW-0460">Magnesium</keyword>
<reference evidence="16 17" key="1">
    <citation type="submission" date="2018-06" db="EMBL/GenBank/DDBJ databases">
        <title>Comparative genomics of downy mildews reveals potential adaptations to biotrophy.</title>
        <authorList>
            <person name="Fletcher K."/>
            <person name="Klosterman S.J."/>
            <person name="Derevnina L."/>
            <person name="Martin F."/>
            <person name="Koike S."/>
            <person name="Reyes Chin-Wo S."/>
            <person name="Mou B."/>
            <person name="Michelmore R."/>
        </authorList>
    </citation>
    <scope>NUCLEOTIDE SEQUENCE [LARGE SCALE GENOMIC DNA]</scope>
    <source>
        <strain evidence="16 17">R14</strain>
    </source>
</reference>
<evidence type="ECO:0000256" key="7">
    <source>
        <dbReference type="ARBA" id="ARBA00022763"/>
    </source>
</evidence>
<accession>A0A3M6VEL8</accession>
<dbReference type="PANTHER" id="PTHR13451">
    <property type="entry name" value="CLASS II CROSSOVER JUNCTION ENDONUCLEASE MUS81"/>
    <property type="match status" value="1"/>
</dbReference>
<dbReference type="PANTHER" id="PTHR13451:SF0">
    <property type="entry name" value="CROSSOVER JUNCTION ENDONUCLEASE MUS81"/>
    <property type="match status" value="1"/>
</dbReference>
<evidence type="ECO:0000256" key="8">
    <source>
        <dbReference type="ARBA" id="ARBA00022801"/>
    </source>
</evidence>
<dbReference type="Proteomes" id="UP000282087">
    <property type="component" value="Unassembled WGS sequence"/>
</dbReference>
<dbReference type="SUPFAM" id="SSF47802">
    <property type="entry name" value="DNA polymerase beta, N-terminal domain-like"/>
    <property type="match status" value="1"/>
</dbReference>
<keyword evidence="12 13" id="KW-0539">Nucleus</keyword>
<keyword evidence="5 13" id="KW-0479">Metal-binding</keyword>
<dbReference type="GO" id="GO:0006308">
    <property type="term" value="P:DNA catabolic process"/>
    <property type="evidence" value="ECO:0007669"/>
    <property type="project" value="UniProtKB-UniRule"/>
</dbReference>
<evidence type="ECO:0000256" key="2">
    <source>
        <dbReference type="ARBA" id="ARBA00004123"/>
    </source>
</evidence>